<evidence type="ECO:0000313" key="2">
    <source>
        <dbReference type="Proteomes" id="UP001304243"/>
    </source>
</evidence>
<dbReference type="EMBL" id="JASEJX010000009">
    <property type="protein sequence ID" value="KAK4520965.1"/>
    <property type="molecule type" value="Genomic_DNA"/>
</dbReference>
<comment type="caution">
    <text evidence="1">The sequence shown here is derived from an EMBL/GenBank/DDBJ whole genome shotgun (WGS) entry which is preliminary data.</text>
</comment>
<gene>
    <name evidence="1" type="ORF">ATC70_006849</name>
</gene>
<dbReference type="GeneID" id="89950535"/>
<protein>
    <submittedName>
        <fullName evidence="1">Uncharacterized protein</fullName>
    </submittedName>
</protein>
<reference evidence="1 2" key="1">
    <citation type="submission" date="2022-11" db="EMBL/GenBank/DDBJ databases">
        <title>Mucor velutinosus strain NIH1002 WGS.</title>
        <authorList>
            <person name="Subramanian P."/>
            <person name="Mullikin J.C."/>
            <person name="Segre J.A."/>
            <person name="Zelazny A.M."/>
        </authorList>
    </citation>
    <scope>NUCLEOTIDE SEQUENCE [LARGE SCALE GENOMIC DNA]</scope>
    <source>
        <strain evidence="1 2">NIH1002</strain>
    </source>
</reference>
<keyword evidence="2" id="KW-1185">Reference proteome</keyword>
<accession>A0AAN7DT41</accession>
<dbReference type="AlphaFoldDB" id="A0AAN7DT41"/>
<evidence type="ECO:0000313" key="1">
    <source>
        <dbReference type="EMBL" id="KAK4520965.1"/>
    </source>
</evidence>
<dbReference type="Gene3D" id="1.10.443.20">
    <property type="entry name" value="Centromere DNA-binding protein complex CBF3 subunit, domain 2"/>
    <property type="match status" value="1"/>
</dbReference>
<sequence length="88" mass="9947">MLPHRLTDLVGYYLERNTEENFRNALTCILSHYIYLRGSSACDTELADLQSVAYENEGPTLCPSLLFLMTESKTNHLGHLQIGGCIRN</sequence>
<dbReference type="RefSeq" id="XP_064687631.1">
    <property type="nucleotide sequence ID" value="XM_064826117.1"/>
</dbReference>
<dbReference type="InterPro" id="IPR038279">
    <property type="entry name" value="Ndc10_dom2_sf"/>
</dbReference>
<organism evidence="1 2">
    <name type="scientific">Mucor velutinosus</name>
    <dbReference type="NCBI Taxonomy" id="708070"/>
    <lineage>
        <taxon>Eukaryota</taxon>
        <taxon>Fungi</taxon>
        <taxon>Fungi incertae sedis</taxon>
        <taxon>Mucoromycota</taxon>
        <taxon>Mucoromycotina</taxon>
        <taxon>Mucoromycetes</taxon>
        <taxon>Mucorales</taxon>
        <taxon>Mucorineae</taxon>
        <taxon>Mucoraceae</taxon>
        <taxon>Mucor</taxon>
    </lineage>
</organism>
<proteinExistence type="predicted"/>
<dbReference type="GO" id="GO:0003677">
    <property type="term" value="F:DNA binding"/>
    <property type="evidence" value="ECO:0007669"/>
    <property type="project" value="InterPro"/>
</dbReference>
<name>A0AAN7DT41_9FUNG</name>
<dbReference type="Proteomes" id="UP001304243">
    <property type="component" value="Unassembled WGS sequence"/>
</dbReference>